<reference evidence="4 5" key="1">
    <citation type="journal article" date="2011" name="Stand. Genomic Sci.">
        <title>Complete genome sequence of 'Thioalkalivibrio sulfidophilus' HL-EbGr7.</title>
        <authorList>
            <person name="Muyzer G."/>
            <person name="Sorokin D.Y."/>
            <person name="Mavromatis K."/>
            <person name="Lapidus A."/>
            <person name="Clum A."/>
            <person name="Ivanova N."/>
            <person name="Pati A."/>
            <person name="d'Haeseleer P."/>
            <person name="Woyke T."/>
            <person name="Kyrpides N.C."/>
        </authorList>
    </citation>
    <scope>NUCLEOTIDE SEQUENCE [LARGE SCALE GENOMIC DNA]</scope>
    <source>
        <strain evidence="4 5">HL-EbGR7</strain>
    </source>
</reference>
<dbReference type="Gene3D" id="3.40.190.10">
    <property type="entry name" value="Periplasmic binding protein-like II"/>
    <property type="match status" value="2"/>
</dbReference>
<evidence type="ECO:0000256" key="1">
    <source>
        <dbReference type="ARBA" id="ARBA00022729"/>
    </source>
</evidence>
<accession>B8GUP8</accession>
<dbReference type="HOGENOM" id="CLU_026228_5_1_6"/>
<organism evidence="4 5">
    <name type="scientific">Thioalkalivibrio sulfidiphilus (strain HL-EbGR7)</name>
    <dbReference type="NCBI Taxonomy" id="396588"/>
    <lineage>
        <taxon>Bacteria</taxon>
        <taxon>Pseudomonadati</taxon>
        <taxon>Pseudomonadota</taxon>
        <taxon>Gammaproteobacteria</taxon>
        <taxon>Chromatiales</taxon>
        <taxon>Ectothiorhodospiraceae</taxon>
        <taxon>Thioalkalivibrio</taxon>
    </lineage>
</organism>
<dbReference type="Pfam" id="PF12849">
    <property type="entry name" value="PBP_like_2"/>
    <property type="match status" value="1"/>
</dbReference>
<dbReference type="eggNOG" id="COG0226">
    <property type="taxonomic scope" value="Bacteria"/>
</dbReference>
<dbReference type="OrthoDB" id="9790048at2"/>
<dbReference type="PANTHER" id="PTHR30570">
    <property type="entry name" value="PERIPLASMIC PHOSPHATE BINDING COMPONENT OF PHOSPHATE ABC TRANSPORTER"/>
    <property type="match status" value="1"/>
</dbReference>
<dbReference type="KEGG" id="tgr:Tgr7_0311"/>
<dbReference type="AlphaFoldDB" id="B8GUP8"/>
<evidence type="ECO:0000259" key="3">
    <source>
        <dbReference type="Pfam" id="PF12849"/>
    </source>
</evidence>
<sequence precursor="true">MNRRSFMNHLLVSLSAGFCAGLGATTYVTKASRSNGVLNPGSDETCLTPEFMARVASSSGSLPDSLTLTGSRLPKNAFLDLMAIEVKRTTNQQVYVYGGGCDDAVLAVRARKAHIGNLCCPIPGSPAHDMYWLPIAQDVKAVVVHPDNPVDNISLSDLQDVAKGRIRNWIELGGHDRPVALVVHDHCPTYFEPVRELLLAGIAPWSSVGINATTDEDHLQQIARFPTAIGVNSWVLVEPYVRQGRLKIVTLDGISPSPSNATAGAYPLTGPFNMIFSHWNESLMRPFFDYIFSEEGSKIISRMAVPIDRTKAINTGNAPDYARLA</sequence>
<protein>
    <submittedName>
        <fullName evidence="4">ABC-type phosphate transport system periplasmic component-like protein</fullName>
    </submittedName>
</protein>
<name>B8GUP8_THISH</name>
<dbReference type="STRING" id="396588.Tgr7_0311"/>
<feature type="signal peptide" evidence="2">
    <location>
        <begin position="1"/>
        <end position="20"/>
    </location>
</feature>
<evidence type="ECO:0000256" key="2">
    <source>
        <dbReference type="SAM" id="SignalP"/>
    </source>
</evidence>
<evidence type="ECO:0000313" key="4">
    <source>
        <dbReference type="EMBL" id="ACL71409.1"/>
    </source>
</evidence>
<dbReference type="PANTHER" id="PTHR30570:SF1">
    <property type="entry name" value="PHOSPHATE-BINDING PROTEIN PSTS"/>
    <property type="match status" value="1"/>
</dbReference>
<evidence type="ECO:0000313" key="5">
    <source>
        <dbReference type="Proteomes" id="UP000002383"/>
    </source>
</evidence>
<dbReference type="SUPFAM" id="SSF53850">
    <property type="entry name" value="Periplasmic binding protein-like II"/>
    <property type="match status" value="1"/>
</dbReference>
<feature type="chain" id="PRO_5002873184" evidence="2">
    <location>
        <begin position="21"/>
        <end position="325"/>
    </location>
</feature>
<dbReference type="EMBL" id="CP001339">
    <property type="protein sequence ID" value="ACL71409.1"/>
    <property type="molecule type" value="Genomic_DNA"/>
</dbReference>
<keyword evidence="5" id="KW-1185">Reference proteome</keyword>
<keyword evidence="1 2" id="KW-0732">Signal</keyword>
<proteinExistence type="predicted"/>
<dbReference type="InterPro" id="IPR050811">
    <property type="entry name" value="Phosphate_ABC_transporter"/>
</dbReference>
<dbReference type="RefSeq" id="WP_012636898.1">
    <property type="nucleotide sequence ID" value="NC_011901.1"/>
</dbReference>
<gene>
    <name evidence="4" type="ordered locus">Tgr7_0311</name>
</gene>
<dbReference type="InterPro" id="IPR024370">
    <property type="entry name" value="PBP_domain"/>
</dbReference>
<feature type="domain" description="PBP" evidence="3">
    <location>
        <begin position="59"/>
        <end position="295"/>
    </location>
</feature>
<dbReference type="Proteomes" id="UP000002383">
    <property type="component" value="Chromosome"/>
</dbReference>